<comment type="caution">
    <text evidence="2">The sequence shown here is derived from an EMBL/GenBank/DDBJ whole genome shotgun (WGS) entry which is preliminary data.</text>
</comment>
<evidence type="ECO:0000313" key="2">
    <source>
        <dbReference type="EMBL" id="CAD8171812.1"/>
    </source>
</evidence>
<dbReference type="PROSITE" id="PS50294">
    <property type="entry name" value="WD_REPEATS_REGION"/>
    <property type="match status" value="2"/>
</dbReference>
<proteinExistence type="predicted"/>
<dbReference type="AlphaFoldDB" id="A0A8S1V747"/>
<feature type="repeat" description="WD" evidence="1">
    <location>
        <begin position="299"/>
        <end position="331"/>
    </location>
</feature>
<evidence type="ECO:0000313" key="3">
    <source>
        <dbReference type="Proteomes" id="UP000683925"/>
    </source>
</evidence>
<feature type="repeat" description="WD" evidence="1">
    <location>
        <begin position="253"/>
        <end position="294"/>
    </location>
</feature>
<gene>
    <name evidence="2" type="ORF">POCTA_138.1.T0590039</name>
</gene>
<dbReference type="OrthoDB" id="6262491at2759"/>
<dbReference type="GO" id="GO:0097361">
    <property type="term" value="C:cytosolic [4Fe-4S] assembly targeting complex"/>
    <property type="evidence" value="ECO:0007669"/>
    <property type="project" value="TreeGrafter"/>
</dbReference>
<dbReference type="Proteomes" id="UP000683925">
    <property type="component" value="Unassembled WGS sequence"/>
</dbReference>
<reference evidence="2" key="1">
    <citation type="submission" date="2021-01" db="EMBL/GenBank/DDBJ databases">
        <authorList>
            <consortium name="Genoscope - CEA"/>
            <person name="William W."/>
        </authorList>
    </citation>
    <scope>NUCLEOTIDE SEQUENCE</scope>
</reference>
<dbReference type="Pfam" id="PF00400">
    <property type="entry name" value="WD40"/>
    <property type="match status" value="3"/>
</dbReference>
<protein>
    <submittedName>
        <fullName evidence="2">Uncharacterized protein</fullName>
    </submittedName>
</protein>
<sequence length="515" mass="60074">MIKQSTFSKCGKHHKEIVLIGKSIGRLCMYCITDLLAAQEISFPSIQDAMVLPGNISNLFIRELDDQSKKNIEILMKIKIYLANWKSYISKEIDKNIVKIDNSIYNINDTIKGIARSFQKMEETVSFLAAWKNIKSNLFKYSDLSNDIVQSVFLLQSKQQELYEDIINNTGLYTTNDIIETFDELNKYANQNDEAQSNEQIFEQFIDKSVFQEDLCRAIAFNQNSSIMISGHLSNKIRIYDFKNEEIKFNQELSEHTNIVQCLHFMKHFNQFISGSFDKTIRIWSFDNSQSIWYCSEILRAHISAIQCMIMNDNENVIISGSRDNSIKFWKKGQQWTCIQTLKNHDAWVSNLSLNHSQNQLISCQAWGDKLLVFQLDTNSQLWILKQTIITTFGYSLCFIDDEQFVYQPKGIDVLHIYQIEEGTKNYRKREDLQLNSISESYDNFSMQFIKENSQLIHKSGKCLYLTKIENNQLILEQQIKFETEYIVGAITVNGGYFVTYDDKNKGFQVRKNMK</sequence>
<name>A0A8S1V747_PAROT</name>
<organism evidence="2 3">
    <name type="scientific">Paramecium octaurelia</name>
    <dbReference type="NCBI Taxonomy" id="43137"/>
    <lineage>
        <taxon>Eukaryota</taxon>
        <taxon>Sar</taxon>
        <taxon>Alveolata</taxon>
        <taxon>Ciliophora</taxon>
        <taxon>Intramacronucleata</taxon>
        <taxon>Oligohymenophorea</taxon>
        <taxon>Peniculida</taxon>
        <taxon>Parameciidae</taxon>
        <taxon>Paramecium</taxon>
    </lineage>
</organism>
<keyword evidence="3" id="KW-1185">Reference proteome</keyword>
<dbReference type="PROSITE" id="PS50082">
    <property type="entry name" value="WD_REPEATS_2"/>
    <property type="match status" value="2"/>
</dbReference>
<dbReference type="EMBL" id="CAJJDP010000058">
    <property type="protein sequence ID" value="CAD8171812.1"/>
    <property type="molecule type" value="Genomic_DNA"/>
</dbReference>
<dbReference type="SMART" id="SM00320">
    <property type="entry name" value="WD40"/>
    <property type="match status" value="4"/>
</dbReference>
<accession>A0A8S1V747</accession>
<dbReference type="InterPro" id="IPR001680">
    <property type="entry name" value="WD40_rpt"/>
</dbReference>
<keyword evidence="1" id="KW-0853">WD repeat</keyword>
<evidence type="ECO:0000256" key="1">
    <source>
        <dbReference type="PROSITE-ProRule" id="PRU00221"/>
    </source>
</evidence>
<dbReference type="GO" id="GO:0016226">
    <property type="term" value="P:iron-sulfur cluster assembly"/>
    <property type="evidence" value="ECO:0007669"/>
    <property type="project" value="TreeGrafter"/>
</dbReference>
<dbReference type="PANTHER" id="PTHR19920">
    <property type="entry name" value="WD40 PROTEIN CIAO1"/>
    <property type="match status" value="1"/>
</dbReference>
<dbReference type="OMA" id="WILKQTI"/>
<dbReference type="PANTHER" id="PTHR19920:SF0">
    <property type="entry name" value="CYTOSOLIC IRON-SULFUR PROTEIN ASSEMBLY PROTEIN CIAO1-RELATED"/>
    <property type="match status" value="1"/>
</dbReference>